<name>A0ACB8BXW5_9AGAM</name>
<evidence type="ECO:0000313" key="1">
    <source>
        <dbReference type="EMBL" id="KAH7930431.1"/>
    </source>
</evidence>
<dbReference type="Proteomes" id="UP000790709">
    <property type="component" value="Unassembled WGS sequence"/>
</dbReference>
<evidence type="ECO:0000313" key="2">
    <source>
        <dbReference type="Proteomes" id="UP000790709"/>
    </source>
</evidence>
<proteinExistence type="predicted"/>
<accession>A0ACB8BXW5</accession>
<reference evidence="1" key="1">
    <citation type="journal article" date="2021" name="New Phytol.">
        <title>Evolutionary innovations through gain and loss of genes in the ectomycorrhizal Boletales.</title>
        <authorList>
            <person name="Wu G."/>
            <person name="Miyauchi S."/>
            <person name="Morin E."/>
            <person name="Kuo A."/>
            <person name="Drula E."/>
            <person name="Varga T."/>
            <person name="Kohler A."/>
            <person name="Feng B."/>
            <person name="Cao Y."/>
            <person name="Lipzen A."/>
            <person name="Daum C."/>
            <person name="Hundley H."/>
            <person name="Pangilinan J."/>
            <person name="Johnson J."/>
            <person name="Barry K."/>
            <person name="LaButti K."/>
            <person name="Ng V."/>
            <person name="Ahrendt S."/>
            <person name="Min B."/>
            <person name="Choi I.G."/>
            <person name="Park H."/>
            <person name="Plett J.M."/>
            <person name="Magnuson J."/>
            <person name="Spatafora J.W."/>
            <person name="Nagy L.G."/>
            <person name="Henrissat B."/>
            <person name="Grigoriev I.V."/>
            <person name="Yang Z.L."/>
            <person name="Xu J."/>
            <person name="Martin F.M."/>
        </authorList>
    </citation>
    <scope>NUCLEOTIDE SEQUENCE</scope>
    <source>
        <strain evidence="1">KUC20120723A-06</strain>
    </source>
</reference>
<protein>
    <submittedName>
        <fullName evidence="1">Terpenoid synthase</fullName>
    </submittedName>
</protein>
<gene>
    <name evidence="1" type="ORF">BV22DRAFT_1000587</name>
</gene>
<comment type="caution">
    <text evidence="1">The sequence shown here is derived from an EMBL/GenBank/DDBJ whole genome shotgun (WGS) entry which is preliminary data.</text>
</comment>
<dbReference type="EMBL" id="MU266332">
    <property type="protein sequence ID" value="KAH7930431.1"/>
    <property type="molecule type" value="Genomic_DNA"/>
</dbReference>
<sequence>MRSSPRKFYFPDTMATWPWLRTINPHFEEVKAASDAWFREFKAFSPQSQKAFDRCDFEHLRTACDLTKVYFIIDEYTDVENATTTREMVDVVLDALKKPYTPRPATEVILGEVVRQFWALAIQTASSSSQRHFMKEFTAWLYSLVTQAADRDEGVCRSINGYLAVRRDNVATRPSFIGLEIAMELPDEVFYHPLVVELTGYITDMVIVDNDIVSYNREQATGDENHNLITAAIRELDVDVGSAVAWAANYHIALQGIFLHRLAHVPSWGPTIDEHLHEYLHGMANWARANYCWSFESERYFGTKGPEIQRSRIVPLLPKIRVDPDLHREDVVVADIEL</sequence>
<keyword evidence="2" id="KW-1185">Reference proteome</keyword>
<organism evidence="1 2">
    <name type="scientific">Leucogyrophana mollusca</name>
    <dbReference type="NCBI Taxonomy" id="85980"/>
    <lineage>
        <taxon>Eukaryota</taxon>
        <taxon>Fungi</taxon>
        <taxon>Dikarya</taxon>
        <taxon>Basidiomycota</taxon>
        <taxon>Agaricomycotina</taxon>
        <taxon>Agaricomycetes</taxon>
        <taxon>Agaricomycetidae</taxon>
        <taxon>Boletales</taxon>
        <taxon>Boletales incertae sedis</taxon>
        <taxon>Leucogyrophana</taxon>
    </lineage>
</organism>